<protein>
    <recommendedName>
        <fullName evidence="1">Ubiquitin-like domain-containing protein</fullName>
    </recommendedName>
</protein>
<dbReference type="AlphaFoldDB" id="A0A3P8UYC5"/>
<proteinExistence type="predicted"/>
<name>A0A3P8UYC5_CYNSE</name>
<sequence length="92" mass="10234">MGKIYQVLVNGLKGQRITVDLCNTEEQMQKMTVLQLKEKISERLPDTAGLENIRLIFTDKALDGETTLLSSYGIQHMSVIQMVIKVPGGLLS</sequence>
<dbReference type="CDD" id="cd17039">
    <property type="entry name" value="Ubl_ubiquitin_like"/>
    <property type="match status" value="1"/>
</dbReference>
<dbReference type="Pfam" id="PF00240">
    <property type="entry name" value="ubiquitin"/>
    <property type="match status" value="1"/>
</dbReference>
<dbReference type="Proteomes" id="UP000265120">
    <property type="component" value="Chromosome 1"/>
</dbReference>
<accession>A0A3P8UYC5</accession>
<dbReference type="OMA" id="VIDLCNT"/>
<dbReference type="GeneTree" id="ENSGT01030000239687"/>
<dbReference type="PROSITE" id="PS50053">
    <property type="entry name" value="UBIQUITIN_2"/>
    <property type="match status" value="1"/>
</dbReference>
<dbReference type="Gene3D" id="3.10.20.90">
    <property type="entry name" value="Phosphatidylinositol 3-kinase Catalytic Subunit, Chain A, domain 1"/>
    <property type="match status" value="1"/>
</dbReference>
<reference evidence="2" key="2">
    <citation type="submission" date="2025-08" db="UniProtKB">
        <authorList>
            <consortium name="Ensembl"/>
        </authorList>
    </citation>
    <scope>IDENTIFICATION</scope>
</reference>
<keyword evidence="3" id="KW-1185">Reference proteome</keyword>
<dbReference type="STRING" id="244447.ENSCSEP00000006819"/>
<dbReference type="Ensembl" id="ENSCSET00000006894.1">
    <property type="protein sequence ID" value="ENSCSEP00000006819.1"/>
    <property type="gene ID" value="ENSCSEG00000004410.1"/>
</dbReference>
<reference evidence="2 3" key="1">
    <citation type="journal article" date="2014" name="Nat. Genet.">
        <title>Whole-genome sequence of a flatfish provides insights into ZW sex chromosome evolution and adaptation to a benthic lifestyle.</title>
        <authorList>
            <person name="Chen S."/>
            <person name="Zhang G."/>
            <person name="Shao C."/>
            <person name="Huang Q."/>
            <person name="Liu G."/>
            <person name="Zhang P."/>
            <person name="Song W."/>
            <person name="An N."/>
            <person name="Chalopin D."/>
            <person name="Volff J.N."/>
            <person name="Hong Y."/>
            <person name="Li Q."/>
            <person name="Sha Z."/>
            <person name="Zhou H."/>
            <person name="Xie M."/>
            <person name="Yu Q."/>
            <person name="Liu Y."/>
            <person name="Xiang H."/>
            <person name="Wang N."/>
            <person name="Wu K."/>
            <person name="Yang C."/>
            <person name="Zhou Q."/>
            <person name="Liao X."/>
            <person name="Yang L."/>
            <person name="Hu Q."/>
            <person name="Zhang J."/>
            <person name="Meng L."/>
            <person name="Jin L."/>
            <person name="Tian Y."/>
            <person name="Lian J."/>
            <person name="Yang J."/>
            <person name="Miao G."/>
            <person name="Liu S."/>
            <person name="Liang Z."/>
            <person name="Yan F."/>
            <person name="Li Y."/>
            <person name="Sun B."/>
            <person name="Zhang H."/>
            <person name="Zhang J."/>
            <person name="Zhu Y."/>
            <person name="Du M."/>
            <person name="Zhao Y."/>
            <person name="Schartl M."/>
            <person name="Tang Q."/>
            <person name="Wang J."/>
        </authorList>
    </citation>
    <scope>NUCLEOTIDE SEQUENCE</scope>
</reference>
<dbReference type="SUPFAM" id="SSF54236">
    <property type="entry name" value="Ubiquitin-like"/>
    <property type="match status" value="1"/>
</dbReference>
<dbReference type="InterPro" id="IPR000626">
    <property type="entry name" value="Ubiquitin-like_dom"/>
</dbReference>
<dbReference type="FunCoup" id="A0A3P8UYC5">
    <property type="interactions" value="8"/>
</dbReference>
<organism evidence="2 3">
    <name type="scientific">Cynoglossus semilaevis</name>
    <name type="common">Tongue sole</name>
    <dbReference type="NCBI Taxonomy" id="244447"/>
    <lineage>
        <taxon>Eukaryota</taxon>
        <taxon>Metazoa</taxon>
        <taxon>Chordata</taxon>
        <taxon>Craniata</taxon>
        <taxon>Vertebrata</taxon>
        <taxon>Euteleostomi</taxon>
        <taxon>Actinopterygii</taxon>
        <taxon>Neopterygii</taxon>
        <taxon>Teleostei</taxon>
        <taxon>Neoteleostei</taxon>
        <taxon>Acanthomorphata</taxon>
        <taxon>Carangaria</taxon>
        <taxon>Pleuronectiformes</taxon>
        <taxon>Pleuronectoidei</taxon>
        <taxon>Cynoglossidae</taxon>
        <taxon>Cynoglossinae</taxon>
        <taxon>Cynoglossus</taxon>
    </lineage>
</organism>
<dbReference type="SMART" id="SM00213">
    <property type="entry name" value="UBQ"/>
    <property type="match status" value="1"/>
</dbReference>
<dbReference type="InterPro" id="IPR029071">
    <property type="entry name" value="Ubiquitin-like_domsf"/>
</dbReference>
<evidence type="ECO:0000313" key="2">
    <source>
        <dbReference type="Ensembl" id="ENSCSEP00000006819.1"/>
    </source>
</evidence>
<evidence type="ECO:0000313" key="3">
    <source>
        <dbReference type="Proteomes" id="UP000265120"/>
    </source>
</evidence>
<evidence type="ECO:0000259" key="1">
    <source>
        <dbReference type="PROSITE" id="PS50053"/>
    </source>
</evidence>
<dbReference type="InParanoid" id="A0A3P8UYC5"/>
<reference evidence="2" key="3">
    <citation type="submission" date="2025-09" db="UniProtKB">
        <authorList>
            <consortium name="Ensembl"/>
        </authorList>
    </citation>
    <scope>IDENTIFICATION</scope>
</reference>
<feature type="domain" description="Ubiquitin-like" evidence="1">
    <location>
        <begin position="5"/>
        <end position="89"/>
    </location>
</feature>